<organism evidence="3 4">
    <name type="scientific">Paenibacillus chondroitinus</name>
    <dbReference type="NCBI Taxonomy" id="59842"/>
    <lineage>
        <taxon>Bacteria</taxon>
        <taxon>Bacillati</taxon>
        <taxon>Bacillota</taxon>
        <taxon>Bacilli</taxon>
        <taxon>Bacillales</taxon>
        <taxon>Paenibacillaceae</taxon>
        <taxon>Paenibacillus</taxon>
    </lineage>
</organism>
<evidence type="ECO:0000313" key="4">
    <source>
        <dbReference type="Proteomes" id="UP001355653"/>
    </source>
</evidence>
<feature type="transmembrane region" description="Helical" evidence="1">
    <location>
        <begin position="58"/>
        <end position="80"/>
    </location>
</feature>
<keyword evidence="1" id="KW-0812">Transmembrane</keyword>
<name>A0ABU6DG23_9BACL</name>
<dbReference type="CDD" id="cd03392">
    <property type="entry name" value="PAP2_like_2"/>
    <property type="match status" value="1"/>
</dbReference>
<dbReference type="SUPFAM" id="SSF48317">
    <property type="entry name" value="Acid phosphatase/Vanadium-dependent haloperoxidase"/>
    <property type="match status" value="1"/>
</dbReference>
<proteinExistence type="predicted"/>
<dbReference type="Pfam" id="PF01569">
    <property type="entry name" value="PAP2"/>
    <property type="match status" value="1"/>
</dbReference>
<keyword evidence="4" id="KW-1185">Reference proteome</keyword>
<feature type="transmembrane region" description="Helical" evidence="1">
    <location>
        <begin position="130"/>
        <end position="148"/>
    </location>
</feature>
<dbReference type="Proteomes" id="UP001355653">
    <property type="component" value="Unassembled WGS sequence"/>
</dbReference>
<dbReference type="EMBL" id="JAROBY010000037">
    <property type="protein sequence ID" value="MEB4796703.1"/>
    <property type="molecule type" value="Genomic_DNA"/>
</dbReference>
<dbReference type="PANTHER" id="PTHR14969:SF13">
    <property type="entry name" value="AT30094P"/>
    <property type="match status" value="1"/>
</dbReference>
<feature type="transmembrane region" description="Helical" evidence="1">
    <location>
        <begin position="186"/>
        <end position="204"/>
    </location>
</feature>
<accession>A0ABU6DG23</accession>
<keyword evidence="1" id="KW-1133">Transmembrane helix</keyword>
<evidence type="ECO:0000259" key="2">
    <source>
        <dbReference type="SMART" id="SM00014"/>
    </source>
</evidence>
<comment type="caution">
    <text evidence="3">The sequence shown here is derived from an EMBL/GenBank/DDBJ whole genome shotgun (WGS) entry which is preliminary data.</text>
</comment>
<feature type="domain" description="Phosphatidic acid phosphatase type 2/haloperoxidase" evidence="2">
    <location>
        <begin position="89"/>
        <end position="201"/>
    </location>
</feature>
<evidence type="ECO:0000256" key="1">
    <source>
        <dbReference type="SAM" id="Phobius"/>
    </source>
</evidence>
<evidence type="ECO:0000313" key="3">
    <source>
        <dbReference type="EMBL" id="MEB4796703.1"/>
    </source>
</evidence>
<gene>
    <name evidence="3" type="ORF">P5G65_22595</name>
</gene>
<protein>
    <submittedName>
        <fullName evidence="3">Phosphatase PAP2 family protein</fullName>
    </submittedName>
</protein>
<feature type="transmembrane region" description="Helical" evidence="1">
    <location>
        <begin position="7"/>
        <end position="28"/>
    </location>
</feature>
<sequence length="222" mass="25321">MHSQLKVTIFLVLSVISVLCFLVVATLLKGQPIAHFDSSVIAAIQEMERPWLTSLMKAFTFIGSTPVVVVITIVCLFLFFKFLHHRLELVLFLVLIAGTAILNFILKMIFQRDRPSLHRLIQETGYSFPSGHSMEAFALYAALAFLLWRHVPTKRGRTAVILISILMILSIGISRIYLGVHYPSDVVGAYFASGFWFTFSVWIFQWYMENRAKRIPAFKGFN</sequence>
<feature type="transmembrane region" description="Helical" evidence="1">
    <location>
        <begin position="160"/>
        <end position="180"/>
    </location>
</feature>
<dbReference type="Gene3D" id="1.20.144.10">
    <property type="entry name" value="Phosphatidic acid phosphatase type 2/haloperoxidase"/>
    <property type="match status" value="2"/>
</dbReference>
<dbReference type="SMART" id="SM00014">
    <property type="entry name" value="acidPPc"/>
    <property type="match status" value="1"/>
</dbReference>
<dbReference type="InterPro" id="IPR036938">
    <property type="entry name" value="PAP2/HPO_sf"/>
</dbReference>
<dbReference type="RefSeq" id="WP_127456107.1">
    <property type="nucleotide sequence ID" value="NZ_JAROBY010000037.1"/>
</dbReference>
<feature type="transmembrane region" description="Helical" evidence="1">
    <location>
        <begin position="89"/>
        <end position="110"/>
    </location>
</feature>
<dbReference type="InterPro" id="IPR000326">
    <property type="entry name" value="PAP2/HPO"/>
</dbReference>
<reference evidence="3 4" key="1">
    <citation type="submission" date="2023-03" db="EMBL/GenBank/DDBJ databases">
        <title>Bacillus Genome Sequencing.</title>
        <authorList>
            <person name="Dunlap C."/>
        </authorList>
    </citation>
    <scope>NUCLEOTIDE SEQUENCE [LARGE SCALE GENOMIC DNA]</scope>
    <source>
        <strain evidence="3 4">NRS-1351</strain>
    </source>
</reference>
<keyword evidence="1" id="KW-0472">Membrane</keyword>
<dbReference type="PANTHER" id="PTHR14969">
    <property type="entry name" value="SPHINGOSINE-1-PHOSPHATE PHOSPHOHYDROLASE"/>
    <property type="match status" value="1"/>
</dbReference>